<keyword evidence="1" id="KW-1133">Transmembrane helix</keyword>
<dbReference type="AlphaFoldDB" id="A0A7D9H8W7"/>
<feature type="transmembrane region" description="Helical" evidence="1">
    <location>
        <begin position="112"/>
        <end position="130"/>
    </location>
</feature>
<feature type="transmembrane region" description="Helical" evidence="1">
    <location>
        <begin position="58"/>
        <end position="76"/>
    </location>
</feature>
<accession>A0A7D9H8W7</accession>
<dbReference type="EMBL" id="LR633967">
    <property type="protein sequence ID" value="VUX56041.1"/>
    <property type="molecule type" value="Genomic_DNA"/>
</dbReference>
<feature type="transmembrane region" description="Helical" evidence="1">
    <location>
        <begin position="137"/>
        <end position="157"/>
    </location>
</feature>
<keyword evidence="1" id="KW-0472">Membrane</keyword>
<gene>
    <name evidence="3" type="ORF">JTBM06_V1_250001</name>
</gene>
<evidence type="ECO:0000256" key="1">
    <source>
        <dbReference type="SAM" id="Phobius"/>
    </source>
</evidence>
<protein>
    <submittedName>
        <fullName evidence="3">Putative Tricarboxylic transport TctB</fullName>
    </submittedName>
</protein>
<keyword evidence="1" id="KW-0812">Transmembrane</keyword>
<name>A0A7D9H8W7_9GAMM</name>
<evidence type="ECO:0000313" key="3">
    <source>
        <dbReference type="EMBL" id="VUX56041.1"/>
    </source>
</evidence>
<feature type="transmembrane region" description="Helical" evidence="1">
    <location>
        <begin position="21"/>
        <end position="38"/>
    </location>
</feature>
<feature type="transmembrane region" description="Helical" evidence="1">
    <location>
        <begin position="88"/>
        <end position="106"/>
    </location>
</feature>
<reference evidence="3" key="1">
    <citation type="submission" date="2019-07" db="EMBL/GenBank/DDBJ databases">
        <authorList>
            <person name="Weber M."/>
            <person name="Kostadinov I."/>
            <person name="Kostadinov D I."/>
        </authorList>
    </citation>
    <scope>NUCLEOTIDE SEQUENCE</scope>
    <source>
        <strain evidence="3">Gfbio:sag-sample-m06:053724c1-46a9-4a36-b237-ea2bf867836b</strain>
    </source>
</reference>
<evidence type="ECO:0000259" key="2">
    <source>
        <dbReference type="Pfam" id="PF07331"/>
    </source>
</evidence>
<sequence>MSLVFADAASNMKFFNNKDKVGSSIILLTALIYLNATFDIPINQLLGGEVFTARTLPIWLSIITIVVCLIQIFVPVRGAVDETISGAIAGFQWKPCVLLTGIMLLYSLTFKFFGFLIGTFLFLFIGFAILKEKRYRLSAAISGGVAVFMWVILTQMFDIYLDSGDLYRLLVGG</sequence>
<feature type="domain" description="DUF1468" evidence="2">
    <location>
        <begin position="26"/>
        <end position="161"/>
    </location>
</feature>
<proteinExistence type="predicted"/>
<dbReference type="InterPro" id="IPR009936">
    <property type="entry name" value="DUF1468"/>
</dbReference>
<organism evidence="3">
    <name type="scientific">uncultured Woeseiaceae bacterium</name>
    <dbReference type="NCBI Taxonomy" id="1983305"/>
    <lineage>
        <taxon>Bacteria</taxon>
        <taxon>Pseudomonadati</taxon>
        <taxon>Pseudomonadota</taxon>
        <taxon>Gammaproteobacteria</taxon>
        <taxon>Woeseiales</taxon>
        <taxon>Woeseiaceae</taxon>
        <taxon>environmental samples</taxon>
    </lineage>
</organism>
<dbReference type="Pfam" id="PF07331">
    <property type="entry name" value="TctB"/>
    <property type="match status" value="1"/>
</dbReference>